<name>A0A835W5B1_CHLIN</name>
<keyword evidence="8" id="KW-1133">Transmembrane helix</keyword>
<evidence type="ECO:0000256" key="4">
    <source>
        <dbReference type="ARBA" id="ARBA00022737"/>
    </source>
</evidence>
<feature type="compositionally biased region" description="Low complexity" evidence="7">
    <location>
        <begin position="773"/>
        <end position="783"/>
    </location>
</feature>
<evidence type="ECO:0000313" key="10">
    <source>
        <dbReference type="Proteomes" id="UP000650467"/>
    </source>
</evidence>
<dbReference type="InterPro" id="IPR001611">
    <property type="entry name" value="Leu-rich_rpt"/>
</dbReference>
<feature type="transmembrane region" description="Helical" evidence="8">
    <location>
        <begin position="784"/>
        <end position="808"/>
    </location>
</feature>
<dbReference type="Gene3D" id="3.80.10.10">
    <property type="entry name" value="Ribonuclease Inhibitor"/>
    <property type="match status" value="2"/>
</dbReference>
<dbReference type="InterPro" id="IPR032675">
    <property type="entry name" value="LRR_dom_sf"/>
</dbReference>
<evidence type="ECO:0000256" key="1">
    <source>
        <dbReference type="ARBA" id="ARBA00004370"/>
    </source>
</evidence>
<keyword evidence="8" id="KW-0812">Transmembrane</keyword>
<feature type="compositionally biased region" description="Gly residues" evidence="7">
    <location>
        <begin position="668"/>
        <end position="698"/>
    </location>
</feature>
<protein>
    <submittedName>
        <fullName evidence="9">Uncharacterized protein</fullName>
    </submittedName>
</protein>
<gene>
    <name evidence="9" type="ORF">HXX76_004064</name>
</gene>
<evidence type="ECO:0000256" key="7">
    <source>
        <dbReference type="SAM" id="MobiDB-lite"/>
    </source>
</evidence>
<feature type="compositionally biased region" description="Low complexity" evidence="7">
    <location>
        <begin position="653"/>
        <end position="667"/>
    </location>
</feature>
<reference evidence="9" key="1">
    <citation type="journal article" date="2020" name="bioRxiv">
        <title>Comparative genomics of Chlamydomonas.</title>
        <authorList>
            <person name="Craig R.J."/>
            <person name="Hasan A.R."/>
            <person name="Ness R.W."/>
            <person name="Keightley P.D."/>
        </authorList>
    </citation>
    <scope>NUCLEOTIDE SEQUENCE</scope>
    <source>
        <strain evidence="9">SAG 7.73</strain>
    </source>
</reference>
<dbReference type="Gene3D" id="1.20.5.510">
    <property type="entry name" value="Single helix bin"/>
    <property type="match status" value="1"/>
</dbReference>
<evidence type="ECO:0000256" key="5">
    <source>
        <dbReference type="ARBA" id="ARBA00023136"/>
    </source>
</evidence>
<dbReference type="Pfam" id="PF00560">
    <property type="entry name" value="LRR_1"/>
    <property type="match status" value="2"/>
</dbReference>
<keyword evidence="4" id="KW-0677">Repeat</keyword>
<feature type="region of interest" description="Disordered" evidence="7">
    <location>
        <begin position="302"/>
        <end position="322"/>
    </location>
</feature>
<evidence type="ECO:0000256" key="8">
    <source>
        <dbReference type="SAM" id="Phobius"/>
    </source>
</evidence>
<evidence type="ECO:0000313" key="9">
    <source>
        <dbReference type="EMBL" id="KAG2439945.1"/>
    </source>
</evidence>
<dbReference type="AlphaFoldDB" id="A0A835W5B1"/>
<dbReference type="OrthoDB" id="514978at2759"/>
<dbReference type="EMBL" id="JAEHOC010000007">
    <property type="protein sequence ID" value="KAG2439945.1"/>
    <property type="molecule type" value="Genomic_DNA"/>
</dbReference>
<dbReference type="Gene3D" id="2.60.120.380">
    <property type="match status" value="1"/>
</dbReference>
<evidence type="ECO:0000256" key="2">
    <source>
        <dbReference type="ARBA" id="ARBA00004430"/>
    </source>
</evidence>
<accession>A0A835W5B1</accession>
<feature type="compositionally biased region" description="Gly residues" evidence="7">
    <location>
        <begin position="729"/>
        <end position="761"/>
    </location>
</feature>
<dbReference type="GO" id="GO:0005930">
    <property type="term" value="C:axoneme"/>
    <property type="evidence" value="ECO:0007669"/>
    <property type="project" value="UniProtKB-SubCell"/>
</dbReference>
<feature type="compositionally biased region" description="Low complexity" evidence="7">
    <location>
        <begin position="717"/>
        <end position="728"/>
    </location>
</feature>
<feature type="region of interest" description="Disordered" evidence="7">
    <location>
        <begin position="563"/>
        <end position="582"/>
    </location>
</feature>
<proteinExistence type="predicted"/>
<evidence type="ECO:0000256" key="6">
    <source>
        <dbReference type="ARBA" id="ARBA00023180"/>
    </source>
</evidence>
<comment type="caution">
    <text evidence="9">The sequence shown here is derived from an EMBL/GenBank/DDBJ whole genome shotgun (WGS) entry which is preliminary data.</text>
</comment>
<keyword evidence="5 8" id="KW-0472">Membrane</keyword>
<evidence type="ECO:0000256" key="3">
    <source>
        <dbReference type="ARBA" id="ARBA00022729"/>
    </source>
</evidence>
<dbReference type="Proteomes" id="UP000650467">
    <property type="component" value="Unassembled WGS sequence"/>
</dbReference>
<dbReference type="SUPFAM" id="SSF52058">
    <property type="entry name" value="L domain-like"/>
    <property type="match status" value="1"/>
</dbReference>
<dbReference type="PANTHER" id="PTHR45974">
    <property type="entry name" value="RECEPTOR-LIKE PROTEIN 55"/>
    <property type="match status" value="1"/>
</dbReference>
<keyword evidence="10" id="KW-1185">Reference proteome</keyword>
<feature type="compositionally biased region" description="Pro residues" evidence="7">
    <location>
        <begin position="628"/>
        <end position="646"/>
    </location>
</feature>
<dbReference type="GO" id="GO:0016020">
    <property type="term" value="C:membrane"/>
    <property type="evidence" value="ECO:0007669"/>
    <property type="project" value="UniProtKB-SubCell"/>
</dbReference>
<keyword evidence="3" id="KW-0732">Signal</keyword>
<organism evidence="9 10">
    <name type="scientific">Chlamydomonas incerta</name>
    <dbReference type="NCBI Taxonomy" id="51695"/>
    <lineage>
        <taxon>Eukaryota</taxon>
        <taxon>Viridiplantae</taxon>
        <taxon>Chlorophyta</taxon>
        <taxon>core chlorophytes</taxon>
        <taxon>Chlorophyceae</taxon>
        <taxon>CS clade</taxon>
        <taxon>Chlamydomonadales</taxon>
        <taxon>Chlamydomonadaceae</taxon>
        <taxon>Chlamydomonas</taxon>
    </lineage>
</organism>
<comment type="subcellular location">
    <subcellularLocation>
        <location evidence="2">Cytoplasm</location>
        <location evidence="2">Cytoskeleton</location>
        <location evidence="2">Cilium axoneme</location>
    </subcellularLocation>
    <subcellularLocation>
        <location evidence="1">Membrane</location>
    </subcellularLocation>
</comment>
<sequence>MFRALNPLPYREYAQYGISLGPGEVGQFDLVLTVVSNDGDVDIKLLGPDGSVIGSSAERIGSDVVMARRSDTARLGPGAYTLAVQAVGGALSTYTITVQGVTTARRLAAAELALLSSIADQCCAFEDDDQLPDTCTRLRAATAANATADQDICNSPPNVCDSAGRLVKLVLSGGDTGNFVCPSFPPELGRFPALTVLDWTSNGQVGTLADVATVLRPLLSTGQFRRLYLGSNALSGPLAPACDLVSAAGLEVLWLDSNVLEGSVPPCLFSSASLLQLSLSGNLLTGPLPPLPAGCGLVGLDVSDNGPPAGPSPSSPGLSGPLPASITNAANLRYLDISSNSFSGALPNLPTSLQVLRGSDNDLTGPLPASLDSTDDLRVLDLSRNSLSGTLPRGLVNNELLTVLRLASNNMSGDLPFAWGEYLVDVDLASNAFTGSYTKLWYQPSLIRLNLACNNLSLHMEDLALGMNGTANSLLYFNISHNAISGKLEAGLGGMRLFNSLQLQPDDVDALTASAAEVPPQPLFDISGNLIKSVFPTWLLPLLGQLYWLSPYDWIPLSLQLQPQQPEPATDPQGATPGLVCPGDNTALPGNLYYLDQLQALYDLTCVKMPFNQVLNISSYNDKSLRPMAPPKPPAPPRPPPPSPPRPPRRRSNSTATPSPAPASTDAAGGGTGTGTGTGTDGSSTGGASGSGSTGGSGALQPGDTAGAGDSTSKDISSGGTSTGVDGSSTGGGSTTTGGSTGSGTGGSAGSSTGSGSGGGTVNAAEGTTQPDGGSSSSSSGSSMGAIIGGVVAGVVVLALAGVGYWWWRQRQARSAAYASRRLPLTHNTLYEPAPSDGTASNYADLQMFEFKADGRPARHRPRMA</sequence>
<keyword evidence="6" id="KW-0325">Glycoprotein</keyword>
<feature type="region of interest" description="Disordered" evidence="7">
    <location>
        <begin position="622"/>
        <end position="783"/>
    </location>
</feature>
<dbReference type="PANTHER" id="PTHR45974:SF266">
    <property type="entry name" value="LEUCINE-RICH REPEAT RECEPTOR PROTEIN KINASE HPCA1"/>
    <property type="match status" value="1"/>
</dbReference>